<keyword evidence="4" id="KW-0472">Membrane</keyword>
<keyword evidence="9" id="KW-1185">Reference proteome</keyword>
<gene>
    <name evidence="8" type="ORF">SAMN05444350_10136</name>
</gene>
<evidence type="ECO:0000256" key="3">
    <source>
        <dbReference type="ARBA" id="ARBA00022729"/>
    </source>
</evidence>
<protein>
    <submittedName>
        <fullName evidence="8">Starch-binding associating with outer membrane</fullName>
    </submittedName>
</protein>
<evidence type="ECO:0000313" key="9">
    <source>
        <dbReference type="Proteomes" id="UP000184192"/>
    </source>
</evidence>
<feature type="domain" description="RagB/SusD" evidence="6">
    <location>
        <begin position="266"/>
        <end position="568"/>
    </location>
</feature>
<reference evidence="9" key="1">
    <citation type="submission" date="2016-11" db="EMBL/GenBank/DDBJ databases">
        <authorList>
            <person name="Varghese N."/>
            <person name="Submissions S."/>
        </authorList>
    </citation>
    <scope>NUCLEOTIDE SEQUENCE [LARGE SCALE GENOMIC DNA]</scope>
    <source>
        <strain evidence="9">DSM 26884</strain>
    </source>
</reference>
<dbReference type="Pfam" id="PF14322">
    <property type="entry name" value="SusD-like_3"/>
    <property type="match status" value="1"/>
</dbReference>
<evidence type="ECO:0000256" key="5">
    <source>
        <dbReference type="ARBA" id="ARBA00023237"/>
    </source>
</evidence>
<dbReference type="PROSITE" id="PS51257">
    <property type="entry name" value="PROKAR_LIPOPROTEIN"/>
    <property type="match status" value="1"/>
</dbReference>
<dbReference type="InterPro" id="IPR012944">
    <property type="entry name" value="SusD_RagB_dom"/>
</dbReference>
<dbReference type="RefSeq" id="WP_025831890.1">
    <property type="nucleotide sequence ID" value="NZ_CAMTFU010000079.1"/>
</dbReference>
<feature type="domain" description="SusD-like N-terminal" evidence="7">
    <location>
        <begin position="42"/>
        <end position="212"/>
    </location>
</feature>
<dbReference type="GO" id="GO:0009279">
    <property type="term" value="C:cell outer membrane"/>
    <property type="evidence" value="ECO:0007669"/>
    <property type="project" value="UniProtKB-SubCell"/>
</dbReference>
<evidence type="ECO:0000259" key="7">
    <source>
        <dbReference type="Pfam" id="PF14322"/>
    </source>
</evidence>
<name>A0A1M6A4C9_9BACE</name>
<dbReference type="InterPro" id="IPR033985">
    <property type="entry name" value="SusD-like_N"/>
</dbReference>
<dbReference type="eggNOG" id="COG1435">
    <property type="taxonomic scope" value="Bacteria"/>
</dbReference>
<dbReference type="Gene3D" id="1.25.40.390">
    <property type="match status" value="1"/>
</dbReference>
<dbReference type="AlphaFoldDB" id="A0A1M6A4C9"/>
<dbReference type="Proteomes" id="UP000184192">
    <property type="component" value="Unassembled WGS sequence"/>
</dbReference>
<sequence length="568" mass="63872">MKNIYLILTVFALSLVSCNDLDLYPLDQGSSETWYSNETEYEMAVNDLYRTAFWPVAKEAWSDDYLYRDVAGPDIVDGTLNSETNTSGSVELATFYTNQYKAIARSNAIIANLDRGRENGINEATLLSYEAQARFSRAAHYAMLVFAFGDVVYVEDLLTIEDASKMARSPKADVIKIIYDDFDYAAEHLPASYTGKQVATKGAALALKARYALYFGDYEIAATAAKACMDLGIYKLHKDYGDLFYTKNAEESIFLLPRSTALLIGNIGDAKSYYPRTAGGFSSKVPSWALLAAYECTDGKLIDESPLFDSHNPFRNRDPRCTASIVEFGSEFVGYEYTPHPEVTKVMDYSTGKLVNNNDTRARAQFASFTGLVWRKSVDRTWGPATNFTPENDLIIIRYADVLLIYAEAKIELNQIDQSVLDAINQVRARAYGVELGDVSNYPAITTTNQKELRTVLRRERRVELAFEGLRYYDLIRWGLAQKALNKPNCGVLYPGNELIDKVVKPGHWFWPYAPEIDEDGIADFSRMVSDGYVQVCSKGAFSERQYLWPIPAKELVINPNMTQNPGY</sequence>
<evidence type="ECO:0000313" key="8">
    <source>
        <dbReference type="EMBL" id="SHI31361.1"/>
    </source>
</evidence>
<comment type="similarity">
    <text evidence="2">Belongs to the SusD family.</text>
</comment>
<organism evidence="8 9">
    <name type="scientific">Bacteroides stercorirosoris</name>
    <dbReference type="NCBI Taxonomy" id="871324"/>
    <lineage>
        <taxon>Bacteria</taxon>
        <taxon>Pseudomonadati</taxon>
        <taxon>Bacteroidota</taxon>
        <taxon>Bacteroidia</taxon>
        <taxon>Bacteroidales</taxon>
        <taxon>Bacteroidaceae</taxon>
        <taxon>Bacteroides</taxon>
    </lineage>
</organism>
<dbReference type="Pfam" id="PF07980">
    <property type="entry name" value="SusD_RagB"/>
    <property type="match status" value="1"/>
</dbReference>
<proteinExistence type="inferred from homology"/>
<evidence type="ECO:0000256" key="2">
    <source>
        <dbReference type="ARBA" id="ARBA00006275"/>
    </source>
</evidence>
<evidence type="ECO:0000256" key="4">
    <source>
        <dbReference type="ARBA" id="ARBA00023136"/>
    </source>
</evidence>
<evidence type="ECO:0000259" key="6">
    <source>
        <dbReference type="Pfam" id="PF07980"/>
    </source>
</evidence>
<keyword evidence="3" id="KW-0732">Signal</keyword>
<keyword evidence="5" id="KW-0998">Cell outer membrane</keyword>
<accession>A0A1M6A4C9</accession>
<dbReference type="InterPro" id="IPR011990">
    <property type="entry name" value="TPR-like_helical_dom_sf"/>
</dbReference>
<comment type="subcellular location">
    <subcellularLocation>
        <location evidence="1">Cell outer membrane</location>
    </subcellularLocation>
</comment>
<dbReference type="GeneID" id="92710293"/>
<dbReference type="SUPFAM" id="SSF48452">
    <property type="entry name" value="TPR-like"/>
    <property type="match status" value="1"/>
</dbReference>
<evidence type="ECO:0000256" key="1">
    <source>
        <dbReference type="ARBA" id="ARBA00004442"/>
    </source>
</evidence>
<dbReference type="EMBL" id="FQZN01000001">
    <property type="protein sequence ID" value="SHI31361.1"/>
    <property type="molecule type" value="Genomic_DNA"/>
</dbReference>